<evidence type="ECO:0000259" key="2">
    <source>
        <dbReference type="Pfam" id="PF25794"/>
    </source>
</evidence>
<protein>
    <recommendedName>
        <fullName evidence="2">Sacsin/Nov domain-containing protein</fullName>
    </recommendedName>
</protein>
<dbReference type="Proteomes" id="UP001194468">
    <property type="component" value="Unassembled WGS sequence"/>
</dbReference>
<sequence length="1623" mass="183432">MHDHSEAGLQEVEVDQRALVNILSRYPGEFDVLRELIQNADDAEAPTVEVHFQTGEVEKPQSTAESIGKLNVRKWIIRNEGSFRESDWERLGKIGTSIHISGSAVSLMGSAAGNNDVTKVGAFGVGFYSVLSKSDRPIVKSGGKSLQFCRRKDGKLCKQFADSSTDSWTSVELELRDPEPLPGLADLTRFLVSSVAFLTNIHTVAIFLDDQRLVHIQKESRESPVDTPISQHLMRTTASRILTVESIQRIVQRITIDTAEWAFASSSTSSLLSQVSTVDCLAELSGYPIEYHSVSTSSTEVMWQENAVTYDLYTATTRVNLQPDSEMKRGVESSMKSLPSSFKCKAVYLNSEQSDRLVRINKSHLPKTKHLARLLFGRHGIVPENSGRLFIGQSTSQTTGIGLHVSAHFLPTMERGSIDLANGQVAAWNKEVLWVSGFLARIIYEEEMHVAAGSKGELATQLGLRTMARFFFRPTFPHSEVSQILQDAFFACSHELKSPFPVVSNIGISDASDPQFRISNKDLLFLKRYLVLHEEIEQHQHSEIVTRYKIQRFSSGDIVEGFASGVTEDVMKAFFAWWEEANRDLLWSVEAKAKFCKKFASRGVLLYSRGVKTALKNIKYFTFFSLPDNLSPPDNIYVNITLGVPSRVALECFGWVQLSLLGWLEYACAHARTSNGDPDVNHHILRVLVQFALVEELSLPQWNRVADLMKDIKCIPTNMGLRVPADSYFDEADICRDLPVAKEEDFQDVSVTYVADPGGFRYTPATASPQHIRKVLISLGVRQTMEWKEMIDRLETAASEDSNDRLLRFLVFAYRGKLTDERINDLKRKRVFYSQNHGRVSAAELHFPSEDMHKLGLPTLTLPRNSIASLQNTVDPSFAMEPFIESLGIQRYPTLSTIIGRAASNKPEVQQPALQYFLLNLQTRYDDYKPDDFADVAFIPTINGSLARPNEVFASSVWEKLGFKQASETLHRDFSRLGVKDDPSVDVIIEYLKTPERTLPDLETAKIWFEHLSLYGKFPILKLRERFSTIPFVLAKSPGPSYSEPSSITYFPPKDCFIASPDMKEHYRNIFPIVDFGQTGNSFLESCCAKKSPDASDMARKIVEDPRKYLTALGNDTKLYLEDLRTVALRLDSISEDDKKAMQGAPMFLAFRQCMDGSELLPAHKIVISDWESRDFGDTVFLAPKDDVIEKMYHKMGSQFLGTYVKYEIIHAGTDDKYKLPFNRDQVIQRIRRFMRQRDKSERTDVAFYDEGSTVDFRVRACKTLTMKKTFAPPFGVLADGIVARSRETQPIQVKAGFEFGESYTLWVVKGFGDSVGLRNDIAVALCRVLLTSFGPNDVLLLASLIAMDDKSLESYYGSEMKPELLSAPAVQGNIVDGVFQSDENSFLPVKPKNRVEVKLPILPSHLVKLFRVSKLKPLRVSSQKTICSEEDMEKAMSLWGSSDPNGQPPDFSASCQPSPPSPKKHSSHCQQAHTMMLEERANLQDESTQIKFFLARDAKCQQPPQPVLQKFAQLISGLTHVFGQDASRTCYIFWKDTDEDLMAFNRDQRYIFFNLAHYYRFFYDRGVEEKNVITEWFLIMAHEIAHNVTLDHDEYHGSLCSRIAITYLPRLHEHFKCFSAPK</sequence>
<reference evidence="3" key="1">
    <citation type="submission" date="2019-10" db="EMBL/GenBank/DDBJ databases">
        <authorList>
            <consortium name="DOE Joint Genome Institute"/>
            <person name="Kuo A."/>
            <person name="Miyauchi S."/>
            <person name="Kiss E."/>
            <person name="Drula E."/>
            <person name="Kohler A."/>
            <person name="Sanchez-Garcia M."/>
            <person name="Andreopoulos B."/>
            <person name="Barry K.W."/>
            <person name="Bonito G."/>
            <person name="Buee M."/>
            <person name="Carver A."/>
            <person name="Chen C."/>
            <person name="Cichocki N."/>
            <person name="Clum A."/>
            <person name="Culley D."/>
            <person name="Crous P.W."/>
            <person name="Fauchery L."/>
            <person name="Girlanda M."/>
            <person name="Hayes R."/>
            <person name="Keri Z."/>
            <person name="LaButti K."/>
            <person name="Lipzen A."/>
            <person name="Lombard V."/>
            <person name="Magnuson J."/>
            <person name="Maillard F."/>
            <person name="Morin E."/>
            <person name="Murat C."/>
            <person name="Nolan M."/>
            <person name="Ohm R."/>
            <person name="Pangilinan J."/>
            <person name="Pereira M."/>
            <person name="Perotto S."/>
            <person name="Peter M."/>
            <person name="Riley R."/>
            <person name="Sitrit Y."/>
            <person name="Stielow B."/>
            <person name="Szollosi G."/>
            <person name="Zifcakova L."/>
            <person name="Stursova M."/>
            <person name="Spatafora J.W."/>
            <person name="Tedersoo L."/>
            <person name="Vaario L.-M."/>
            <person name="Yamada A."/>
            <person name="Yan M."/>
            <person name="Wang P."/>
            <person name="Xu J."/>
            <person name="Bruns T."/>
            <person name="Baldrian P."/>
            <person name="Vilgalys R."/>
            <person name="Henrissat B."/>
            <person name="Grigoriev I.V."/>
            <person name="Hibbett D."/>
            <person name="Nagy L.G."/>
            <person name="Martin F.M."/>
        </authorList>
    </citation>
    <scope>NUCLEOTIDE SEQUENCE</scope>
    <source>
        <strain evidence="3">BED1</strain>
    </source>
</reference>
<name>A0AAD4C9D4_BOLED</name>
<feature type="domain" description="Sacsin/Nov" evidence="2">
    <location>
        <begin position="18"/>
        <end position="144"/>
    </location>
</feature>
<dbReference type="InterPro" id="IPR036890">
    <property type="entry name" value="HATPase_C_sf"/>
</dbReference>
<evidence type="ECO:0000313" key="4">
    <source>
        <dbReference type="Proteomes" id="UP001194468"/>
    </source>
</evidence>
<proteinExistence type="predicted"/>
<keyword evidence="4" id="KW-1185">Reference proteome</keyword>
<dbReference type="SUPFAM" id="SSF55874">
    <property type="entry name" value="ATPase domain of HSP90 chaperone/DNA topoisomerase II/histidine kinase"/>
    <property type="match status" value="1"/>
</dbReference>
<evidence type="ECO:0000313" key="3">
    <source>
        <dbReference type="EMBL" id="KAF8452717.1"/>
    </source>
</evidence>
<feature type="region of interest" description="Disordered" evidence="1">
    <location>
        <begin position="1438"/>
        <end position="1468"/>
    </location>
</feature>
<comment type="caution">
    <text evidence="3">The sequence shown here is derived from an EMBL/GenBank/DDBJ whole genome shotgun (WGS) entry which is preliminary data.</text>
</comment>
<gene>
    <name evidence="3" type="ORF">L210DRAFT_3755728</name>
</gene>
<evidence type="ECO:0000256" key="1">
    <source>
        <dbReference type="SAM" id="MobiDB-lite"/>
    </source>
</evidence>
<dbReference type="InterPro" id="IPR022155">
    <property type="entry name" value="DUF3684"/>
</dbReference>
<dbReference type="InterPro" id="IPR058210">
    <property type="entry name" value="SACS/Nov_dom"/>
</dbReference>
<dbReference type="EMBL" id="WHUW01000001">
    <property type="protein sequence ID" value="KAF8452717.1"/>
    <property type="molecule type" value="Genomic_DNA"/>
</dbReference>
<dbReference type="Pfam" id="PF12449">
    <property type="entry name" value="DUF3684"/>
    <property type="match status" value="1"/>
</dbReference>
<dbReference type="Pfam" id="PF25794">
    <property type="entry name" value="SACS"/>
    <property type="match status" value="1"/>
</dbReference>
<dbReference type="Gene3D" id="3.30.565.10">
    <property type="entry name" value="Histidine kinase-like ATPase, C-terminal domain"/>
    <property type="match status" value="1"/>
</dbReference>
<organism evidence="3 4">
    <name type="scientific">Boletus edulis BED1</name>
    <dbReference type="NCBI Taxonomy" id="1328754"/>
    <lineage>
        <taxon>Eukaryota</taxon>
        <taxon>Fungi</taxon>
        <taxon>Dikarya</taxon>
        <taxon>Basidiomycota</taxon>
        <taxon>Agaricomycotina</taxon>
        <taxon>Agaricomycetes</taxon>
        <taxon>Agaricomycetidae</taxon>
        <taxon>Boletales</taxon>
        <taxon>Boletineae</taxon>
        <taxon>Boletaceae</taxon>
        <taxon>Boletoideae</taxon>
        <taxon>Boletus</taxon>
    </lineage>
</organism>
<dbReference type="PANTHER" id="PTHR47839:SF1">
    <property type="entry name" value="DOMAIN PROTEIN, PUTATIVE (AFU_ORTHOLOGUE AFUA_6G04830)-RELATED"/>
    <property type="match status" value="1"/>
</dbReference>
<reference evidence="3" key="2">
    <citation type="journal article" date="2020" name="Nat. Commun.">
        <title>Large-scale genome sequencing of mycorrhizal fungi provides insights into the early evolution of symbiotic traits.</title>
        <authorList>
            <person name="Miyauchi S."/>
            <person name="Kiss E."/>
            <person name="Kuo A."/>
            <person name="Drula E."/>
            <person name="Kohler A."/>
            <person name="Sanchez-Garcia M."/>
            <person name="Morin E."/>
            <person name="Andreopoulos B."/>
            <person name="Barry K.W."/>
            <person name="Bonito G."/>
            <person name="Buee M."/>
            <person name="Carver A."/>
            <person name="Chen C."/>
            <person name="Cichocki N."/>
            <person name="Clum A."/>
            <person name="Culley D."/>
            <person name="Crous P.W."/>
            <person name="Fauchery L."/>
            <person name="Girlanda M."/>
            <person name="Hayes R.D."/>
            <person name="Keri Z."/>
            <person name="LaButti K."/>
            <person name="Lipzen A."/>
            <person name="Lombard V."/>
            <person name="Magnuson J."/>
            <person name="Maillard F."/>
            <person name="Murat C."/>
            <person name="Nolan M."/>
            <person name="Ohm R.A."/>
            <person name="Pangilinan J."/>
            <person name="Pereira M.F."/>
            <person name="Perotto S."/>
            <person name="Peter M."/>
            <person name="Pfister S."/>
            <person name="Riley R."/>
            <person name="Sitrit Y."/>
            <person name="Stielow J.B."/>
            <person name="Szollosi G."/>
            <person name="Zifcakova L."/>
            <person name="Stursova M."/>
            <person name="Spatafora J.W."/>
            <person name="Tedersoo L."/>
            <person name="Vaario L.M."/>
            <person name="Yamada A."/>
            <person name="Yan M."/>
            <person name="Wang P."/>
            <person name="Xu J."/>
            <person name="Bruns T."/>
            <person name="Baldrian P."/>
            <person name="Vilgalys R."/>
            <person name="Dunand C."/>
            <person name="Henrissat B."/>
            <person name="Grigoriev I.V."/>
            <person name="Hibbett D."/>
            <person name="Nagy L.G."/>
            <person name="Martin F.M."/>
        </authorList>
    </citation>
    <scope>NUCLEOTIDE SEQUENCE</scope>
    <source>
        <strain evidence="3">BED1</strain>
    </source>
</reference>
<accession>A0AAD4C9D4</accession>
<dbReference type="PANTHER" id="PTHR47839">
    <property type="entry name" value="DOMAIN PROTEIN, PUTATIVE (AFU_ORTHOLOGUE AFUA_6G04830)-RELATED"/>
    <property type="match status" value="1"/>
</dbReference>